<dbReference type="EMBL" id="CANTFL010001111">
    <property type="protein sequence ID" value="CAI5731706.1"/>
    <property type="molecule type" value="Genomic_DNA"/>
</dbReference>
<evidence type="ECO:0000313" key="3">
    <source>
        <dbReference type="EMBL" id="CAI5731706.1"/>
    </source>
</evidence>
<dbReference type="InterPro" id="IPR056913">
    <property type="entry name" value="TRAPPC10/Trs130_N"/>
</dbReference>
<dbReference type="Pfam" id="PF11817">
    <property type="entry name" value="Foie-gras_1"/>
    <property type="match status" value="1"/>
</dbReference>
<evidence type="ECO:0000313" key="4">
    <source>
        <dbReference type="Proteomes" id="UP001162031"/>
    </source>
</evidence>
<proteinExistence type="predicted"/>
<keyword evidence="4" id="KW-1185">Reference proteome</keyword>
<feature type="domain" description="Trafficking protein particle complex subunit 11" evidence="1">
    <location>
        <begin position="411"/>
        <end position="556"/>
    </location>
</feature>
<sequence length="1099" mass="121985">MAAATTSLYASVAPQFTRALLRPGLCVGYSDAGGRIDQLLLHFVEVTAVEKVDSDRFLTCVYLVTCEDLDKYKSIVRPAVAAWVAAMTAAHMEWLVVYVPLGTRPKAAGTNAPNAVYKKIYDRLRADCVHKRNSGAAASSASSGSLLQERVCKIDALEGTSVVGQRQQQHESQWTEVLLRLRRCVMHAFQTKCFQYEERLRMLDTKRGLAGWDFGAFFVAKERLALMYQQMCLQDDAIRHLDELDAIFINSSATEKRAFQSANSTVFERHDPIFTQSPLTLDLYEVQQLIASNRASARHILLYCFCRQIRTLYVMGSYCQLLERASSFIELFLSELKELASEGILDWHQPFLWALGACMEVSRACELSWSGRDDERAAFSVLEQTTQANSTAAMSRALGSVFYLARRILKSAAKFIRNRNNSHMSRPNTTNADPADVSVTWYHQLEQAFVSPEWQRSGTCGFYEHCLSEITRLASMHFSQSGRHRFAVFLDAECAQYHIARGEYKSALRLLRALMQRSKQDGWWSIYGACVQSVYRAELSLGRFSQAMAACLTLLQLAQKGQDNGSNERMAQLMVAHLARHDSRKAASEVVVSAGDIGSLRSDPAMGMDELFKCTLAVETALTGGSVLEHGDICAALAIASAFPGNVLFDKVCVRFAKTICPRKTLATKASSDCEYPGLNESIDVDACVVSIAEKASGDTLAHEINCRHSNRTVMVESATTCDDATENVHGQDTELILEKNDVHVDDKTGVSLVFRHADVPVGQYTCTGVECVLAGNTFCLLSPSALPLVDFEICAEGSAIEVAIDGAPLLVPRPFAEVETVAVSIEANNDTATNGVLDPLTETVRLKRVGMRIFASITLVCNPFISIVLQGYRLRCPGQAGNHPSIRVEQDLNAKLRGSTLQPDDRLHLAFTLACSTDFEKAVSDSYCALQLDITFGGNETWLKTLTVRVPLTAVIGRCYRIDIRPEGQDDVQMYTGKIVETSASKPVTFQVRVQEETKKSNEATTANDDRTTLSLRLDESSEHDWILLGKQLERFHFDRCSQSHDEDWRKFETQKRFLATRSGLLRFPAFLLEVDGNPVPAARVYCQQSCRQVLASE</sequence>
<dbReference type="Pfam" id="PF23036">
    <property type="entry name" value="TRAPPC10_1st"/>
    <property type="match status" value="1"/>
</dbReference>
<dbReference type="Proteomes" id="UP001162031">
    <property type="component" value="Unassembled WGS sequence"/>
</dbReference>
<dbReference type="PANTHER" id="PTHR13251">
    <property type="entry name" value="EPILEPSY HOLOPROSENCEPHALY CANDIDATE 1/TMEM1"/>
    <property type="match status" value="1"/>
</dbReference>
<protein>
    <recommendedName>
        <fullName evidence="5">Trafficking protein particle complex subunit 11 domain-containing protein</fullName>
    </recommendedName>
</protein>
<reference evidence="3" key="1">
    <citation type="submission" date="2022-12" db="EMBL/GenBank/DDBJ databases">
        <authorList>
            <person name="Webb A."/>
        </authorList>
    </citation>
    <scope>NUCLEOTIDE SEQUENCE</scope>
    <source>
        <strain evidence="3">Hp1</strain>
    </source>
</reference>
<gene>
    <name evidence="3" type="ORF">HBR001_LOCUS5281</name>
</gene>
<dbReference type="GO" id="GO:0006891">
    <property type="term" value="P:intra-Golgi vesicle-mediated transport"/>
    <property type="evidence" value="ECO:0007669"/>
    <property type="project" value="TreeGrafter"/>
</dbReference>
<accession>A0AAV0U941</accession>
<evidence type="ECO:0000259" key="2">
    <source>
        <dbReference type="Pfam" id="PF23036"/>
    </source>
</evidence>
<dbReference type="PANTHER" id="PTHR13251:SF3">
    <property type="entry name" value="TRAFFICKING PROTEIN PARTICLE COMPLEX SUBUNIT 10"/>
    <property type="match status" value="1"/>
</dbReference>
<dbReference type="AlphaFoldDB" id="A0AAV0U941"/>
<dbReference type="GO" id="GO:0034498">
    <property type="term" value="P:early endosome to Golgi transport"/>
    <property type="evidence" value="ECO:0007669"/>
    <property type="project" value="TreeGrafter"/>
</dbReference>
<evidence type="ECO:0000259" key="1">
    <source>
        <dbReference type="Pfam" id="PF11817"/>
    </source>
</evidence>
<evidence type="ECO:0008006" key="5">
    <source>
        <dbReference type="Google" id="ProtNLM"/>
    </source>
</evidence>
<organism evidence="3 4">
    <name type="scientific">Hyaloperonospora brassicae</name>
    <name type="common">Brassica downy mildew</name>
    <name type="synonym">Peronospora brassicae</name>
    <dbReference type="NCBI Taxonomy" id="162125"/>
    <lineage>
        <taxon>Eukaryota</taxon>
        <taxon>Sar</taxon>
        <taxon>Stramenopiles</taxon>
        <taxon>Oomycota</taxon>
        <taxon>Peronosporomycetes</taxon>
        <taxon>Peronosporales</taxon>
        <taxon>Peronosporaceae</taxon>
        <taxon>Hyaloperonospora</taxon>
    </lineage>
</organism>
<name>A0AAV0U941_HYABA</name>
<dbReference type="InterPro" id="IPR045126">
    <property type="entry name" value="TRAPPC10/Trs130"/>
</dbReference>
<dbReference type="GO" id="GO:1990071">
    <property type="term" value="C:TRAPPII protein complex"/>
    <property type="evidence" value="ECO:0007669"/>
    <property type="project" value="InterPro"/>
</dbReference>
<dbReference type="InterPro" id="IPR021773">
    <property type="entry name" value="TPC11"/>
</dbReference>
<comment type="caution">
    <text evidence="3">The sequence shown here is derived from an EMBL/GenBank/DDBJ whole genome shotgun (WGS) entry which is preliminary data.</text>
</comment>
<dbReference type="GO" id="GO:0005829">
    <property type="term" value="C:cytosol"/>
    <property type="evidence" value="ECO:0007669"/>
    <property type="project" value="GOC"/>
</dbReference>
<feature type="domain" description="TRAPPC10/Trs130 N-terminal" evidence="2">
    <location>
        <begin position="56"/>
        <end position="318"/>
    </location>
</feature>